<name>A0A7D9JP97_PARCT</name>
<dbReference type="PROSITE" id="PS51406">
    <property type="entry name" value="FIBRINOGEN_C_2"/>
    <property type="match status" value="1"/>
</dbReference>
<organism evidence="2 3">
    <name type="scientific">Paramuricea clavata</name>
    <name type="common">Red gorgonian</name>
    <name type="synonym">Violescent sea-whip</name>
    <dbReference type="NCBI Taxonomy" id="317549"/>
    <lineage>
        <taxon>Eukaryota</taxon>
        <taxon>Metazoa</taxon>
        <taxon>Cnidaria</taxon>
        <taxon>Anthozoa</taxon>
        <taxon>Octocorallia</taxon>
        <taxon>Malacalcyonacea</taxon>
        <taxon>Plexauridae</taxon>
        <taxon>Paramuricea</taxon>
    </lineage>
</organism>
<dbReference type="AlphaFoldDB" id="A0A7D9JP97"/>
<evidence type="ECO:0000313" key="2">
    <source>
        <dbReference type="EMBL" id="CAB4033025.1"/>
    </source>
</evidence>
<dbReference type="PROSITE" id="PS50878">
    <property type="entry name" value="RT_POL"/>
    <property type="match status" value="1"/>
</dbReference>
<dbReference type="SUPFAM" id="SSF56496">
    <property type="entry name" value="Fibrinogen C-terminal domain-like"/>
    <property type="match status" value="1"/>
</dbReference>
<dbReference type="PANTHER" id="PTHR19143">
    <property type="entry name" value="FIBRINOGEN/TENASCIN/ANGIOPOEITIN"/>
    <property type="match status" value="1"/>
</dbReference>
<dbReference type="OrthoDB" id="8197232at2759"/>
<proteinExistence type="predicted"/>
<dbReference type="EMBL" id="CACRXK020018895">
    <property type="protein sequence ID" value="CAB4033025.1"/>
    <property type="molecule type" value="Genomic_DNA"/>
</dbReference>
<dbReference type="PROSITE" id="PS00514">
    <property type="entry name" value="FIBRINOGEN_C_1"/>
    <property type="match status" value="1"/>
</dbReference>
<keyword evidence="3" id="KW-1185">Reference proteome</keyword>
<gene>
    <name evidence="2" type="ORF">PACLA_8A051245</name>
</gene>
<dbReference type="Proteomes" id="UP001152795">
    <property type="component" value="Unassembled WGS sequence"/>
</dbReference>
<dbReference type="InterPro" id="IPR050373">
    <property type="entry name" value="Fibrinogen_C-term_domain"/>
</dbReference>
<dbReference type="InterPro" id="IPR014716">
    <property type="entry name" value="Fibrinogen_a/b/g_C_1"/>
</dbReference>
<dbReference type="GO" id="GO:0005615">
    <property type="term" value="C:extracellular space"/>
    <property type="evidence" value="ECO:0007669"/>
    <property type="project" value="TreeGrafter"/>
</dbReference>
<dbReference type="Pfam" id="PF00078">
    <property type="entry name" value="RVT_1"/>
    <property type="match status" value="1"/>
</dbReference>
<dbReference type="SMART" id="SM00186">
    <property type="entry name" value="FBG"/>
    <property type="match status" value="1"/>
</dbReference>
<dbReference type="Pfam" id="PF00147">
    <property type="entry name" value="Fibrinogen_C"/>
    <property type="match status" value="1"/>
</dbReference>
<dbReference type="InterPro" id="IPR000477">
    <property type="entry name" value="RT_dom"/>
</dbReference>
<dbReference type="InterPro" id="IPR020837">
    <property type="entry name" value="Fibrinogen_CS"/>
</dbReference>
<dbReference type="Gene3D" id="3.90.215.10">
    <property type="entry name" value="Gamma Fibrinogen, chain A, domain 1"/>
    <property type="match status" value="1"/>
</dbReference>
<reference evidence="2" key="1">
    <citation type="submission" date="2020-04" db="EMBL/GenBank/DDBJ databases">
        <authorList>
            <person name="Alioto T."/>
            <person name="Alioto T."/>
            <person name="Gomez Garrido J."/>
        </authorList>
    </citation>
    <scope>NUCLEOTIDE SEQUENCE</scope>
    <source>
        <strain evidence="2">A484AB</strain>
    </source>
</reference>
<dbReference type="NCBIfam" id="NF040941">
    <property type="entry name" value="GGGWT_bact"/>
    <property type="match status" value="1"/>
</dbReference>
<sequence length="495" mass="56879">MLERDRLKRKAILSDLTEDWSQYKQYRNNVNIAMREAKKVYYKSKFGKHQNNPKQAWRTINDILGRKKKDTMINELKLGNDTITSPMRMANCLNDYFTSIGDGSQKCEVNGELSTLKYLKYGVPQGSILGPLLFLIYINDLPNCLQHSTARMFADDTNITVSGKSVKEAEVAVNVDLNNIREWLLSNRLSLNLVKTEYLLIGSRHNINTLEEQPRVFIGDEPIKGVQVTKTLGVKIGQFLTWDSHIDQVSKKISSGISAMKKIKDFTNSDTLKSDYNASCFVVEDSIKVAQKSCGSFYESGERKNGIYTIDPDAFGTFQVWCDMQNGGGWTVFQRRQDGSVDFYRNWSDYKIGFGNLSGEFWLGLDNIHRLTKYSQRALRVDLMDFYGSKAYAQYQSFSVASESDNYTLNVDDFSGNGGDSLSYHNGMMFTTKDRDNDKSENDNCAMRRKGAWWYRNCAYSNLNGLHMREIKWYHWKNNSKSIKKVEMKIRPKQS</sequence>
<keyword evidence="1" id="KW-1015">Disulfide bond</keyword>
<evidence type="ECO:0000256" key="1">
    <source>
        <dbReference type="ARBA" id="ARBA00023157"/>
    </source>
</evidence>
<comment type="caution">
    <text evidence="2">The sequence shown here is derived from an EMBL/GenBank/DDBJ whole genome shotgun (WGS) entry which is preliminary data.</text>
</comment>
<dbReference type="FunFam" id="3.90.215.10:FF:000001">
    <property type="entry name" value="Tenascin isoform 1"/>
    <property type="match status" value="1"/>
</dbReference>
<accession>A0A7D9JP97</accession>
<protein>
    <submittedName>
        <fullName evidence="2">Uncharacterized protein</fullName>
    </submittedName>
</protein>
<dbReference type="InterPro" id="IPR002181">
    <property type="entry name" value="Fibrinogen_a/b/g_C_dom"/>
</dbReference>
<evidence type="ECO:0000313" key="3">
    <source>
        <dbReference type="Proteomes" id="UP001152795"/>
    </source>
</evidence>
<dbReference type="CDD" id="cd00087">
    <property type="entry name" value="FReD"/>
    <property type="match status" value="1"/>
</dbReference>
<dbReference type="InterPro" id="IPR036056">
    <property type="entry name" value="Fibrinogen-like_C"/>
</dbReference>